<gene>
    <name evidence="2" type="ORF">ERJ68_04915</name>
</gene>
<reference evidence="2 3" key="1">
    <citation type="journal article" date="2019" name="mSystems">
        <title>Life at home and on the roam: Genomic adaptions reflect the dual lifestyle of an intracellular, facultative symbiont.</title>
        <authorList>
            <person name="Burgsdorf I."/>
        </authorList>
    </citation>
    <scope>NUCLEOTIDE SEQUENCE [LARGE SCALE GENOMIC DNA]</scope>
    <source>
        <strain evidence="2">277cI</strain>
    </source>
</reference>
<keyword evidence="1" id="KW-0812">Transmembrane</keyword>
<dbReference type="EMBL" id="SRMN01000063">
    <property type="protein sequence ID" value="TGH22151.1"/>
    <property type="molecule type" value="Genomic_DNA"/>
</dbReference>
<evidence type="ECO:0000256" key="1">
    <source>
        <dbReference type="SAM" id="Phobius"/>
    </source>
</evidence>
<protein>
    <submittedName>
        <fullName evidence="2">High light inducible protein</fullName>
    </submittedName>
</protein>
<dbReference type="Proteomes" id="UP000315454">
    <property type="component" value="Unassembled WGS sequence"/>
</dbReference>
<keyword evidence="1" id="KW-1133">Transmembrane helix</keyword>
<organism evidence="2 3">
    <name type="scientific">Aphanocapsa feldmannii 277cI</name>
    <dbReference type="NCBI Taxonomy" id="2507554"/>
    <lineage>
        <taxon>Bacteria</taxon>
        <taxon>Bacillati</taxon>
        <taxon>Cyanobacteriota</taxon>
        <taxon>Cyanophyceae</taxon>
        <taxon>Oscillatoriophycideae</taxon>
        <taxon>Chroococcales</taxon>
        <taxon>Microcystaceae</taxon>
        <taxon>Aphanocapsa</taxon>
    </lineage>
</organism>
<proteinExistence type="predicted"/>
<keyword evidence="1" id="KW-0472">Membrane</keyword>
<evidence type="ECO:0000313" key="3">
    <source>
        <dbReference type="Proteomes" id="UP000315454"/>
    </source>
</evidence>
<name>A0A524RUN0_9CHRO</name>
<sequence length="50" mass="5682">MVQDPAAPPPQADLNQWMRGSSPQEDFWYGRLALLGLVLGLTFLVLWRLL</sequence>
<accession>A0A524RUN0</accession>
<comment type="caution">
    <text evidence="2">The sequence shown here is derived from an EMBL/GenBank/DDBJ whole genome shotgun (WGS) entry which is preliminary data.</text>
</comment>
<evidence type="ECO:0000313" key="2">
    <source>
        <dbReference type="EMBL" id="TGH22151.1"/>
    </source>
</evidence>
<dbReference type="AlphaFoldDB" id="A0A524RUN0"/>
<feature type="transmembrane region" description="Helical" evidence="1">
    <location>
        <begin position="28"/>
        <end position="47"/>
    </location>
</feature>